<sequence length="411" mass="44632">MVLRKGLLLYVARVIKGLPYTTVSCESCRGPNGSYAIVSSDSLQLGYRIKFKVPFNRSDVKIHAVARASRVPYLITDEAVSTAIGRVLSAKRDCTATASSKTITTLTAMRGHVMAIALLLGSVVVDGVPQAFAGDKPHMDVRDRIPGTAASALKIIEFVRAIEIDPVVVWAPQGSWLAVDAVFSVLLSEKFSIAYLAAVLRLPAVTDQRLLRGVLACFGPGMDSDPALRLLLSDALSGLERRMDEYDKWVEDGDGTEVLHQDEIDALGAQMAAAHPLYIFSHKQYTDARFRGCLPVGLQRLRGPGRRLSLGLPVPRPKPGFLGAATANTDLPTCSHEMRKENAHTGGTVRVFCTCAHHKDIGVMVLTGSESQLMPLKFVAQQFVKMQQVIVYDFASATLMSALVRLCELAR</sequence>
<evidence type="ECO:0000313" key="1">
    <source>
        <dbReference type="EMBL" id="KAK1865409.1"/>
    </source>
</evidence>
<accession>A0ACC3C5K3</accession>
<dbReference type="Proteomes" id="UP000798662">
    <property type="component" value="Chromosome 2"/>
</dbReference>
<gene>
    <name evidence="1" type="ORF">I4F81_007940</name>
</gene>
<comment type="caution">
    <text evidence="1">The sequence shown here is derived from an EMBL/GenBank/DDBJ whole genome shotgun (WGS) entry which is preliminary data.</text>
</comment>
<organism evidence="1 2">
    <name type="scientific">Pyropia yezoensis</name>
    <name type="common">Susabi-nori</name>
    <name type="synonym">Porphyra yezoensis</name>
    <dbReference type="NCBI Taxonomy" id="2788"/>
    <lineage>
        <taxon>Eukaryota</taxon>
        <taxon>Rhodophyta</taxon>
        <taxon>Bangiophyceae</taxon>
        <taxon>Bangiales</taxon>
        <taxon>Bangiaceae</taxon>
        <taxon>Pyropia</taxon>
    </lineage>
</organism>
<name>A0ACC3C5K3_PYRYE</name>
<keyword evidence="2" id="KW-1185">Reference proteome</keyword>
<reference evidence="1" key="1">
    <citation type="submission" date="2019-11" db="EMBL/GenBank/DDBJ databases">
        <title>Nori genome reveals adaptations in red seaweeds to the harsh intertidal environment.</title>
        <authorList>
            <person name="Wang D."/>
            <person name="Mao Y."/>
        </authorList>
    </citation>
    <scope>NUCLEOTIDE SEQUENCE</scope>
    <source>
        <tissue evidence="1">Gametophyte</tissue>
    </source>
</reference>
<dbReference type="EMBL" id="CM020619">
    <property type="protein sequence ID" value="KAK1865409.1"/>
    <property type="molecule type" value="Genomic_DNA"/>
</dbReference>
<evidence type="ECO:0000313" key="2">
    <source>
        <dbReference type="Proteomes" id="UP000798662"/>
    </source>
</evidence>
<protein>
    <submittedName>
        <fullName evidence="1">Uncharacterized protein</fullName>
    </submittedName>
</protein>
<proteinExistence type="predicted"/>